<comment type="pathway">
    <text evidence="2">Protein modification; protein glycosylation.</text>
</comment>
<dbReference type="InterPro" id="IPR007594">
    <property type="entry name" value="RFT1"/>
</dbReference>
<organism evidence="13 14">
    <name type="scientific">Thielaviopsis punctulata</name>
    <dbReference type="NCBI Taxonomy" id="72032"/>
    <lineage>
        <taxon>Eukaryota</taxon>
        <taxon>Fungi</taxon>
        <taxon>Dikarya</taxon>
        <taxon>Ascomycota</taxon>
        <taxon>Pezizomycotina</taxon>
        <taxon>Sordariomycetes</taxon>
        <taxon>Hypocreomycetidae</taxon>
        <taxon>Microascales</taxon>
        <taxon>Ceratocystidaceae</taxon>
        <taxon>Thielaviopsis</taxon>
    </lineage>
</organism>
<dbReference type="Proteomes" id="UP000033483">
    <property type="component" value="Unassembled WGS sequence"/>
</dbReference>
<evidence type="ECO:0000256" key="9">
    <source>
        <dbReference type="ARBA" id="ARBA00045912"/>
    </source>
</evidence>
<feature type="transmembrane region" description="Helical" evidence="10">
    <location>
        <begin position="95"/>
        <end position="113"/>
    </location>
</feature>
<feature type="region of interest" description="Disordered" evidence="11">
    <location>
        <begin position="312"/>
        <end position="333"/>
    </location>
</feature>
<dbReference type="OrthoDB" id="9979195at2759"/>
<dbReference type="GO" id="GO:0006488">
    <property type="term" value="P:dolichol-linked oligosaccharide biosynthetic process"/>
    <property type="evidence" value="ECO:0007669"/>
    <property type="project" value="InterPro"/>
</dbReference>
<evidence type="ECO:0000256" key="7">
    <source>
        <dbReference type="ARBA" id="ARBA00023136"/>
    </source>
</evidence>
<evidence type="ECO:0000256" key="5">
    <source>
        <dbReference type="ARBA" id="ARBA00022824"/>
    </source>
</evidence>
<accession>A0A0F4Z9Z4</accession>
<evidence type="ECO:0000313" key="14">
    <source>
        <dbReference type="Proteomes" id="UP000033483"/>
    </source>
</evidence>
<evidence type="ECO:0000256" key="1">
    <source>
        <dbReference type="ARBA" id="ARBA00004477"/>
    </source>
</evidence>
<keyword evidence="7 10" id="KW-0472">Membrane</keyword>
<dbReference type="GO" id="GO:0005789">
    <property type="term" value="C:endoplasmic reticulum membrane"/>
    <property type="evidence" value="ECO:0007669"/>
    <property type="project" value="UniProtKB-SubCell"/>
</dbReference>
<keyword evidence="4 10" id="KW-0812">Transmembrane</keyword>
<keyword evidence="14" id="KW-1185">Reference proteome</keyword>
<evidence type="ECO:0000256" key="12">
    <source>
        <dbReference type="SAM" id="SignalP"/>
    </source>
</evidence>
<feature type="transmembrane region" description="Helical" evidence="10">
    <location>
        <begin position="422"/>
        <end position="443"/>
    </location>
</feature>
<evidence type="ECO:0000256" key="6">
    <source>
        <dbReference type="ARBA" id="ARBA00022989"/>
    </source>
</evidence>
<evidence type="ECO:0000256" key="3">
    <source>
        <dbReference type="ARBA" id="ARBA00010288"/>
    </source>
</evidence>
<dbReference type="EMBL" id="LAEV01001790">
    <property type="protein sequence ID" value="KKA27319.1"/>
    <property type="molecule type" value="Genomic_DNA"/>
</dbReference>
<name>A0A0F4Z9Z4_9PEZI</name>
<comment type="caution">
    <text evidence="13">The sequence shown here is derived from an EMBL/GenBank/DDBJ whole genome shotgun (WGS) entry which is preliminary data.</text>
</comment>
<reference evidence="13 14" key="1">
    <citation type="submission" date="2015-03" db="EMBL/GenBank/DDBJ databases">
        <authorList>
            <person name="Radwan O."/>
            <person name="Al-Naeli F.A."/>
            <person name="Rendon G.A."/>
            <person name="Fields C."/>
        </authorList>
    </citation>
    <scope>NUCLEOTIDE SEQUENCE [LARGE SCALE GENOMIC DNA]</scope>
    <source>
        <strain evidence="13">CR-DP1</strain>
    </source>
</reference>
<keyword evidence="6 10" id="KW-1133">Transmembrane helix</keyword>
<evidence type="ECO:0000313" key="13">
    <source>
        <dbReference type="EMBL" id="KKA27319.1"/>
    </source>
</evidence>
<dbReference type="AlphaFoldDB" id="A0A0F4Z9Z4"/>
<dbReference type="GO" id="GO:0034203">
    <property type="term" value="P:glycolipid translocation"/>
    <property type="evidence" value="ECO:0007669"/>
    <property type="project" value="TreeGrafter"/>
</dbReference>
<feature type="transmembrane region" description="Helical" evidence="10">
    <location>
        <begin position="188"/>
        <end position="210"/>
    </location>
</feature>
<keyword evidence="5 10" id="KW-0256">Endoplasmic reticulum</keyword>
<evidence type="ECO:0000256" key="8">
    <source>
        <dbReference type="ARBA" id="ARBA00044793"/>
    </source>
</evidence>
<feature type="signal peptide" evidence="12">
    <location>
        <begin position="1"/>
        <end position="19"/>
    </location>
</feature>
<proteinExistence type="inferred from homology"/>
<evidence type="ECO:0000256" key="10">
    <source>
        <dbReference type="RuleBase" id="RU365067"/>
    </source>
</evidence>
<keyword evidence="10" id="KW-0813">Transport</keyword>
<comment type="function">
    <text evidence="9 10">Intramembrane glycolipid transporter that operates in the biosynthetic pathway of dolichol-linked oligosaccharides, the glycan precursors employed in protein asparagine (N)-glycosylation. The sequential addition of sugars to dolichol pyrophosphate produces dolichol-linked oligosaccharides containing fourteen sugars, including two GlcNAcs, nine mannoses and three glucoses. Once assembled, the oligosaccharide is transferred from the lipid to nascent proteins by oligosaccharyltransferases. The assembly of dolichol-linked oligosaccharides begins on the cytosolic side of the endoplasmic reticulum membrane and finishes in its lumen. RFT1 could mediate the translocation of the cytosolically oriented intermediate DolPP-GlcNAc2Man5, produced by ALG11, into the ER lumen where dolichol-linked oligosaccharides assembly continues. However, the intramembrane lipid transporter activity could not be confirmed in vitro.</text>
</comment>
<dbReference type="Pfam" id="PF04506">
    <property type="entry name" value="Rft-1"/>
    <property type="match status" value="1"/>
</dbReference>
<evidence type="ECO:0000256" key="4">
    <source>
        <dbReference type="ARBA" id="ARBA00022692"/>
    </source>
</evidence>
<evidence type="ECO:0000256" key="2">
    <source>
        <dbReference type="ARBA" id="ARBA00004922"/>
    </source>
</evidence>
<dbReference type="PANTHER" id="PTHR13117">
    <property type="entry name" value="ENDOPLASMIC RETICULUM MULTISPAN TRANSMEMBRANE PROTEIN-RELATED"/>
    <property type="match status" value="1"/>
</dbReference>
<comment type="caution">
    <text evidence="10">Lacks conserved residue(s) required for the propagation of feature annotation.</text>
</comment>
<feature type="transmembrane region" description="Helical" evidence="10">
    <location>
        <begin position="380"/>
        <end position="401"/>
    </location>
</feature>
<comment type="subcellular location">
    <subcellularLocation>
        <location evidence="1 10">Endoplasmic reticulum membrane</location>
        <topology evidence="1 10">Multi-pass membrane protein</topology>
    </subcellularLocation>
</comment>
<feature type="transmembrane region" description="Helical" evidence="10">
    <location>
        <begin position="348"/>
        <end position="368"/>
    </location>
</feature>
<keyword evidence="12" id="KW-0732">Signal</keyword>
<protein>
    <recommendedName>
        <fullName evidence="8 10">Man(5)GlcNAc(2)-PP-dolichol translocation protein RFT1</fullName>
    </recommendedName>
</protein>
<comment type="similarity">
    <text evidence="3 10">Belongs to the RFT1 family.</text>
</comment>
<sequence>MSALKGGIFLFLQQLLSRGLTFIASQILLRFMTPEKFGLATQLEVYYLSIIFFARESLRVAVQRQPLANEPAAGQEEKPADRAARSARLAQNTNIAALALPLGLLIAPVLRLMTRHLTSSTTSTTLPLALDMYTTAALLELSSEPFFALLLAHSRFAARALAESAAAIARCLTTLVVAVYAARSQRDAGVLPFACGQLAYAAVLAAVYLARAGWAGMPRRVGGDALAGYFDRGTVRLAASLQAQGVVKHFLTQGDTLIMAVLAGATAQGVYALANNYGGLVARLVFQPVEEMSRNYFGRLLASESVDSMATDAKKADPNGTYPKTAASPPPSADRKLAVQKAAADLHLLLKIYILFSTLVVAVGPAAATPFIQLLAGTRWAADGAGTVLAVYCYYIPLLALNGLTEAFVSAVASARQVHAQSLWMTGFSGVFAAAGWVFLGVWEMQAAGLVYANIVNMACRIVWSAVFIGRFFEGEGVRFDVLGLRPGVVGAVAAVAGPEMVRRVVAMVVSAEANAFERLIVTGAAAVPIVAAVAASEYPFLQSLSTTMQSRKAK</sequence>
<dbReference type="PANTHER" id="PTHR13117:SF5">
    <property type="entry name" value="PROTEIN RFT1 HOMOLOG"/>
    <property type="match status" value="1"/>
</dbReference>
<evidence type="ECO:0000256" key="11">
    <source>
        <dbReference type="SAM" id="MobiDB-lite"/>
    </source>
</evidence>
<feature type="transmembrane region" description="Helical" evidence="10">
    <location>
        <begin position="133"/>
        <end position="152"/>
    </location>
</feature>
<feature type="chain" id="PRO_5002482455" description="Man(5)GlcNAc(2)-PP-dolichol translocation protein RFT1" evidence="12">
    <location>
        <begin position="20"/>
        <end position="555"/>
    </location>
</feature>
<gene>
    <name evidence="13" type="ORF">TD95_005005</name>
</gene>
<feature type="transmembrane region" description="Helical" evidence="10">
    <location>
        <begin position="449"/>
        <end position="469"/>
    </location>
</feature>